<gene>
    <name evidence="2" type="ORF">BKM26_01510</name>
</gene>
<dbReference type="InterPro" id="IPR001633">
    <property type="entry name" value="EAL_dom"/>
</dbReference>
<organism evidence="2 3">
    <name type="scientific">Pseudomonas avellanae pv. morsprunorum</name>
    <dbReference type="NCBI Taxonomy" id="3380385"/>
    <lineage>
        <taxon>Bacteria</taxon>
        <taxon>Pseudomonadati</taxon>
        <taxon>Pseudomonadota</taxon>
        <taxon>Gammaproteobacteria</taxon>
        <taxon>Pseudomonadales</taxon>
        <taxon>Pseudomonadaceae</taxon>
        <taxon>Pseudomonas</taxon>
    </lineage>
</organism>
<dbReference type="Proteomes" id="UP000237477">
    <property type="component" value="Unassembled WGS sequence"/>
</dbReference>
<feature type="domain" description="EAL" evidence="1">
    <location>
        <begin position="1"/>
        <end position="83"/>
    </location>
</feature>
<reference evidence="2 3" key="1">
    <citation type="submission" date="2016-10" db="EMBL/GenBank/DDBJ databases">
        <title>Comparative genomics of Pseudomonas syringae.</title>
        <authorList>
            <person name="Hulin M.T."/>
        </authorList>
    </citation>
    <scope>NUCLEOTIDE SEQUENCE [LARGE SCALE GENOMIC DNA]</scope>
    <source>
        <strain evidence="3">R2-5255</strain>
    </source>
</reference>
<evidence type="ECO:0000313" key="2">
    <source>
        <dbReference type="EMBL" id="POC97898.1"/>
    </source>
</evidence>
<dbReference type="SUPFAM" id="SSF141868">
    <property type="entry name" value="EAL domain-like"/>
    <property type="match status" value="1"/>
</dbReference>
<dbReference type="PROSITE" id="PS50883">
    <property type="entry name" value="EAL"/>
    <property type="match status" value="1"/>
</dbReference>
<proteinExistence type="predicted"/>
<dbReference type="PANTHER" id="PTHR33121:SF79">
    <property type="entry name" value="CYCLIC DI-GMP PHOSPHODIESTERASE PDED-RELATED"/>
    <property type="match status" value="1"/>
</dbReference>
<dbReference type="Gene3D" id="3.20.20.450">
    <property type="entry name" value="EAL domain"/>
    <property type="match status" value="1"/>
</dbReference>
<protein>
    <recommendedName>
        <fullName evidence="1">EAL domain-containing protein</fullName>
    </recommendedName>
</protein>
<dbReference type="Pfam" id="PF00563">
    <property type="entry name" value="EAL"/>
    <property type="match status" value="1"/>
</dbReference>
<sequence>MNVSGKELSRPGFVDQVTQIIATTGLPAAQLQIEVTESVFLYQPDAIAEVLRQIRHWGVRVALTTLAQATARWATSTATRSMP</sequence>
<dbReference type="InterPro" id="IPR050706">
    <property type="entry name" value="Cyclic-di-GMP_PDE-like"/>
</dbReference>
<dbReference type="InterPro" id="IPR035919">
    <property type="entry name" value="EAL_sf"/>
</dbReference>
<dbReference type="PANTHER" id="PTHR33121">
    <property type="entry name" value="CYCLIC DI-GMP PHOSPHODIESTERASE PDEF"/>
    <property type="match status" value="1"/>
</dbReference>
<name>A0ABX4Z4U6_9PSED</name>
<dbReference type="EMBL" id="MLEC01000001">
    <property type="protein sequence ID" value="POC97898.1"/>
    <property type="molecule type" value="Genomic_DNA"/>
</dbReference>
<accession>A0ABX4Z4U6</accession>
<keyword evidence="3" id="KW-1185">Reference proteome</keyword>
<evidence type="ECO:0000259" key="1">
    <source>
        <dbReference type="PROSITE" id="PS50883"/>
    </source>
</evidence>
<evidence type="ECO:0000313" key="3">
    <source>
        <dbReference type="Proteomes" id="UP000237477"/>
    </source>
</evidence>
<comment type="caution">
    <text evidence="2">The sequence shown here is derived from an EMBL/GenBank/DDBJ whole genome shotgun (WGS) entry which is preliminary data.</text>
</comment>